<sequence length="204" mass="22523">MLANTEQLVSCREMVLFVTECYAYVLTLSSFTSKTSVVDDARVIFDALSRLKTPRTAPFFGCAGELFALIPSAAAAIRYLDHEPRTNEQTQQDDPSLTTNLRSRAVLDKCADLYLPSGDKTSPLLSALNGDLTGLPPLFVPIEGNETLLDDARALALKAKEANVPVELKIYDRQFHVFQIFASRMAEAQRAIDDIGRFVLSHIP</sequence>
<dbReference type="SUPFAM" id="SSF53474">
    <property type="entry name" value="alpha/beta-Hydrolases"/>
    <property type="match status" value="1"/>
</dbReference>
<reference evidence="2 3" key="1">
    <citation type="submission" date="2015-01" db="EMBL/GenBank/DDBJ databases">
        <title>The Genome Sequence of Fonsecaea pedrosoi CBS 271.37.</title>
        <authorList>
            <consortium name="The Broad Institute Genomics Platform"/>
            <person name="Cuomo C."/>
            <person name="de Hoog S."/>
            <person name="Gorbushina A."/>
            <person name="Stielow B."/>
            <person name="Teixiera M."/>
            <person name="Abouelleil A."/>
            <person name="Chapman S.B."/>
            <person name="Priest M."/>
            <person name="Young S.K."/>
            <person name="Wortman J."/>
            <person name="Nusbaum C."/>
            <person name="Birren B."/>
        </authorList>
    </citation>
    <scope>NUCLEOTIDE SEQUENCE [LARGE SCALE GENOMIC DNA]</scope>
    <source>
        <strain evidence="2 3">CBS 271.37</strain>
    </source>
</reference>
<protein>
    <recommendedName>
        <fullName evidence="1">Alpha/beta hydrolase fold-3 domain-containing protein</fullName>
    </recommendedName>
</protein>
<dbReference type="Gene3D" id="3.40.50.1820">
    <property type="entry name" value="alpha/beta hydrolase"/>
    <property type="match status" value="1"/>
</dbReference>
<dbReference type="EMBL" id="KN846971">
    <property type="protein sequence ID" value="KIW81906.1"/>
    <property type="molecule type" value="Genomic_DNA"/>
</dbReference>
<dbReference type="InterPro" id="IPR029058">
    <property type="entry name" value="AB_hydrolase_fold"/>
</dbReference>
<organism evidence="2 3">
    <name type="scientific">Fonsecaea pedrosoi CBS 271.37</name>
    <dbReference type="NCBI Taxonomy" id="1442368"/>
    <lineage>
        <taxon>Eukaryota</taxon>
        <taxon>Fungi</taxon>
        <taxon>Dikarya</taxon>
        <taxon>Ascomycota</taxon>
        <taxon>Pezizomycotina</taxon>
        <taxon>Eurotiomycetes</taxon>
        <taxon>Chaetothyriomycetidae</taxon>
        <taxon>Chaetothyriales</taxon>
        <taxon>Herpotrichiellaceae</taxon>
        <taxon>Fonsecaea</taxon>
    </lineage>
</organism>
<dbReference type="InterPro" id="IPR013094">
    <property type="entry name" value="AB_hydrolase_3"/>
</dbReference>
<dbReference type="VEuPathDB" id="FungiDB:Z517_04932"/>
<gene>
    <name evidence="2" type="ORF">Z517_04932</name>
</gene>
<keyword evidence="3" id="KW-1185">Reference proteome</keyword>
<dbReference type="HOGENOM" id="CLU_1343273_0_0_1"/>
<dbReference type="STRING" id="1442368.A0A0D2DVS7"/>
<evidence type="ECO:0000313" key="3">
    <source>
        <dbReference type="Proteomes" id="UP000053029"/>
    </source>
</evidence>
<dbReference type="Pfam" id="PF07859">
    <property type="entry name" value="Abhydrolase_3"/>
    <property type="match status" value="1"/>
</dbReference>
<dbReference type="Proteomes" id="UP000053029">
    <property type="component" value="Unassembled WGS sequence"/>
</dbReference>
<dbReference type="GO" id="GO:0016787">
    <property type="term" value="F:hydrolase activity"/>
    <property type="evidence" value="ECO:0007669"/>
    <property type="project" value="InterPro"/>
</dbReference>
<dbReference type="AlphaFoldDB" id="A0A0D2DVS7"/>
<feature type="domain" description="Alpha/beta hydrolase fold-3" evidence="1">
    <location>
        <begin position="87"/>
        <end position="179"/>
    </location>
</feature>
<evidence type="ECO:0000259" key="1">
    <source>
        <dbReference type="Pfam" id="PF07859"/>
    </source>
</evidence>
<proteinExistence type="predicted"/>
<accession>A0A0D2DVS7</accession>
<name>A0A0D2DVS7_9EURO</name>
<evidence type="ECO:0000313" key="2">
    <source>
        <dbReference type="EMBL" id="KIW81906.1"/>
    </source>
</evidence>
<dbReference type="GeneID" id="25304422"/>
<dbReference type="RefSeq" id="XP_013285714.1">
    <property type="nucleotide sequence ID" value="XM_013430260.1"/>
</dbReference>